<evidence type="ECO:0008006" key="4">
    <source>
        <dbReference type="Google" id="ProtNLM"/>
    </source>
</evidence>
<dbReference type="AlphaFoldDB" id="A0A8H5FQI5"/>
<dbReference type="EMBL" id="JAACJN010000377">
    <property type="protein sequence ID" value="KAF5345416.1"/>
    <property type="molecule type" value="Genomic_DNA"/>
</dbReference>
<feature type="transmembrane region" description="Helical" evidence="1">
    <location>
        <begin position="94"/>
        <end position="114"/>
    </location>
</feature>
<reference evidence="2 3" key="1">
    <citation type="journal article" date="2020" name="ISME J.">
        <title>Uncovering the hidden diversity of litter-decomposition mechanisms in mushroom-forming fungi.</title>
        <authorList>
            <person name="Floudas D."/>
            <person name="Bentzer J."/>
            <person name="Ahren D."/>
            <person name="Johansson T."/>
            <person name="Persson P."/>
            <person name="Tunlid A."/>
        </authorList>
    </citation>
    <scope>NUCLEOTIDE SEQUENCE [LARGE SCALE GENOMIC DNA]</scope>
    <source>
        <strain evidence="2 3">CBS 406.79</strain>
    </source>
</reference>
<gene>
    <name evidence="2" type="ORF">D9757_013483</name>
</gene>
<keyword evidence="1" id="KW-0472">Membrane</keyword>
<feature type="transmembrane region" description="Helical" evidence="1">
    <location>
        <begin position="16"/>
        <end position="36"/>
    </location>
</feature>
<accession>A0A8H5FQI5</accession>
<feature type="transmembrane region" description="Helical" evidence="1">
    <location>
        <begin position="175"/>
        <end position="200"/>
    </location>
</feature>
<name>A0A8H5FQI5_9AGAR</name>
<dbReference type="PANTHER" id="PTHR38848:SF3">
    <property type="entry name" value="G-PROTEIN COUPLED RECEPTORS FAMILY 3 PROFILE DOMAIN-CONTAINING PROTEIN"/>
    <property type="match status" value="1"/>
</dbReference>
<keyword evidence="1" id="KW-1133">Transmembrane helix</keyword>
<protein>
    <recommendedName>
        <fullName evidence="4">Transmembrane protein</fullName>
    </recommendedName>
</protein>
<evidence type="ECO:0000256" key="1">
    <source>
        <dbReference type="SAM" id="Phobius"/>
    </source>
</evidence>
<dbReference type="Proteomes" id="UP000518752">
    <property type="component" value="Unassembled WGS sequence"/>
</dbReference>
<evidence type="ECO:0000313" key="2">
    <source>
        <dbReference type="EMBL" id="KAF5345416.1"/>
    </source>
</evidence>
<feature type="transmembrane region" description="Helical" evidence="1">
    <location>
        <begin position="212"/>
        <end position="237"/>
    </location>
</feature>
<feature type="transmembrane region" description="Helical" evidence="1">
    <location>
        <begin position="56"/>
        <end position="82"/>
    </location>
</feature>
<keyword evidence="3" id="KW-1185">Reference proteome</keyword>
<dbReference type="PANTHER" id="PTHR38848">
    <property type="entry name" value="G-PROTEIN COUPLED RECEPTORS FAMILY 3 PROFILE DOMAIN-CONTAINING PROTEIN"/>
    <property type="match status" value="1"/>
</dbReference>
<sequence>MDLHVRSVDVTFPTRAIQVMSYLINIFGIAQTTHYLSRRISKETITSWSAMKAMSWARMCILVVFLDSWCFFISTGILLFGVGLESNDTICAQGIDVCIAFYASSKIAVYFFLIEKVYVVWSPMIGGRARLKSPVYIFCLIVVSLYAAVVIVMIIGRLHFLRQGDGVCFMGLKPFSSWAILGYDIAINIVLTMMFLWPLLKAKMYNERLRRVAFRTLIASAVGLTSSSANTLALAILKGREEGWLCLGSCSLDIICNASAIFWITRGSSQSEDSTNRPVHAPDSRLESGRLTFNRNHAGPPIKSSHLFGRDDTENIEMQRGPHARATTEISVNDLIRAEGPGNAKPSVQVTVTTQTIHDGSMKGDFFSDDAINPLPRDD</sequence>
<dbReference type="OrthoDB" id="3210850at2759"/>
<feature type="transmembrane region" description="Helical" evidence="1">
    <location>
        <begin position="135"/>
        <end position="155"/>
    </location>
</feature>
<comment type="caution">
    <text evidence="2">The sequence shown here is derived from an EMBL/GenBank/DDBJ whole genome shotgun (WGS) entry which is preliminary data.</text>
</comment>
<evidence type="ECO:0000313" key="3">
    <source>
        <dbReference type="Proteomes" id="UP000518752"/>
    </source>
</evidence>
<organism evidence="2 3">
    <name type="scientific">Collybiopsis confluens</name>
    <dbReference type="NCBI Taxonomy" id="2823264"/>
    <lineage>
        <taxon>Eukaryota</taxon>
        <taxon>Fungi</taxon>
        <taxon>Dikarya</taxon>
        <taxon>Basidiomycota</taxon>
        <taxon>Agaricomycotina</taxon>
        <taxon>Agaricomycetes</taxon>
        <taxon>Agaricomycetidae</taxon>
        <taxon>Agaricales</taxon>
        <taxon>Marasmiineae</taxon>
        <taxon>Omphalotaceae</taxon>
        <taxon>Collybiopsis</taxon>
    </lineage>
</organism>
<proteinExistence type="predicted"/>
<keyword evidence="1" id="KW-0812">Transmembrane</keyword>